<comment type="caution">
    <text evidence="1">The sequence shown here is derived from an EMBL/GenBank/DDBJ whole genome shotgun (WGS) entry which is preliminary data.</text>
</comment>
<accession>A0A9Q5Z534</accession>
<dbReference type="RefSeq" id="WP_099070917.1">
    <property type="nucleotide sequence ID" value="NZ_LAHD01000181.1"/>
</dbReference>
<organism evidence="1 2">
    <name type="scientific">Nostoc linckia z8</name>
    <dbReference type="NCBI Taxonomy" id="1628746"/>
    <lineage>
        <taxon>Bacteria</taxon>
        <taxon>Bacillati</taxon>
        <taxon>Cyanobacteriota</taxon>
        <taxon>Cyanophyceae</taxon>
        <taxon>Nostocales</taxon>
        <taxon>Nostocaceae</taxon>
        <taxon>Nostoc</taxon>
    </lineage>
</organism>
<gene>
    <name evidence="1" type="ORF">VF08_34935</name>
</gene>
<sequence length="114" mass="12019">MSLTFTALGEKLPAGSIEFVGNNQLKLNFTLVTGDSTLTPNSSCVEAVSKLMRGLAALTEQVNDDRAAANPPQSPIEFASSTLTGTPAQPKYVFTVEVAVDTSQFPDNLIDPTS</sequence>
<dbReference type="GeneID" id="57095531"/>
<proteinExistence type="predicted"/>
<reference evidence="1 2" key="1">
    <citation type="submission" date="2015-02" db="EMBL/GenBank/DDBJ databases">
        <title>Nostoc linckia genome annotation.</title>
        <authorList>
            <person name="Zhou Z."/>
        </authorList>
    </citation>
    <scope>NUCLEOTIDE SEQUENCE [LARGE SCALE GENOMIC DNA]</scope>
    <source>
        <strain evidence="2">z8</strain>
    </source>
</reference>
<dbReference type="EMBL" id="LAHD01000181">
    <property type="protein sequence ID" value="PHJ93712.1"/>
    <property type="molecule type" value="Genomic_DNA"/>
</dbReference>
<evidence type="ECO:0000313" key="1">
    <source>
        <dbReference type="EMBL" id="PHJ93712.1"/>
    </source>
</evidence>
<dbReference type="Proteomes" id="UP000222310">
    <property type="component" value="Unassembled WGS sequence"/>
</dbReference>
<evidence type="ECO:0000313" key="2">
    <source>
        <dbReference type="Proteomes" id="UP000222310"/>
    </source>
</evidence>
<protein>
    <submittedName>
        <fullName evidence="1">Uncharacterized protein</fullName>
    </submittedName>
</protein>
<dbReference type="AlphaFoldDB" id="A0A9Q5Z534"/>
<name>A0A9Q5Z534_NOSLI</name>